<keyword evidence="6" id="KW-0545">Nucleotide biosynthesis</keyword>
<dbReference type="InterPro" id="IPR018095">
    <property type="entry name" value="Thymidylate_kin_CS"/>
</dbReference>
<comment type="pathway">
    <text evidence="1">Pyrimidine metabolism; dTTP biosynthesis.</text>
</comment>
<keyword evidence="13" id="KW-1185">Reference proteome</keyword>
<dbReference type="PROSITE" id="PS01331">
    <property type="entry name" value="THYMIDYLATE_KINASE"/>
    <property type="match status" value="1"/>
</dbReference>
<dbReference type="GO" id="GO:0005829">
    <property type="term" value="C:cytosol"/>
    <property type="evidence" value="ECO:0007669"/>
    <property type="project" value="TreeGrafter"/>
</dbReference>
<reference evidence="11" key="1">
    <citation type="submission" date="2021-01" db="EMBL/GenBank/DDBJ databases">
        <authorList>
            <consortium name="Genoscope - CEA"/>
            <person name="William W."/>
        </authorList>
    </citation>
    <scope>NUCLEOTIDE SEQUENCE</scope>
</reference>
<evidence type="ECO:0000313" key="11">
    <source>
        <dbReference type="EMBL" id="CAD8054383.1"/>
    </source>
</evidence>
<dbReference type="InterPro" id="IPR039430">
    <property type="entry name" value="Thymidylate_kin-like_dom"/>
</dbReference>
<dbReference type="InterPro" id="IPR018094">
    <property type="entry name" value="Thymidylate_kinase"/>
</dbReference>
<organism evidence="11 13">
    <name type="scientific">Paramecium primaurelia</name>
    <dbReference type="NCBI Taxonomy" id="5886"/>
    <lineage>
        <taxon>Eukaryota</taxon>
        <taxon>Sar</taxon>
        <taxon>Alveolata</taxon>
        <taxon>Ciliophora</taxon>
        <taxon>Intramacronucleata</taxon>
        <taxon>Oligohymenophorea</taxon>
        <taxon>Peniculida</taxon>
        <taxon>Parameciidae</taxon>
        <taxon>Paramecium</taxon>
    </lineage>
</organism>
<dbReference type="CDD" id="cd01672">
    <property type="entry name" value="TMPK"/>
    <property type="match status" value="1"/>
</dbReference>
<evidence type="ECO:0000256" key="7">
    <source>
        <dbReference type="ARBA" id="ARBA00022741"/>
    </source>
</evidence>
<dbReference type="EMBL" id="CAJJDM010000020">
    <property type="protein sequence ID" value="CAD8054385.1"/>
    <property type="molecule type" value="Genomic_DNA"/>
</dbReference>
<dbReference type="PANTHER" id="PTHR10344:SF1">
    <property type="entry name" value="THYMIDYLATE KINASE"/>
    <property type="match status" value="1"/>
</dbReference>
<dbReference type="GO" id="GO:0004550">
    <property type="term" value="F:nucleoside diphosphate kinase activity"/>
    <property type="evidence" value="ECO:0007669"/>
    <property type="project" value="TreeGrafter"/>
</dbReference>
<evidence type="ECO:0000256" key="6">
    <source>
        <dbReference type="ARBA" id="ARBA00022727"/>
    </source>
</evidence>
<dbReference type="Proteomes" id="UP000688137">
    <property type="component" value="Unassembled WGS sequence"/>
</dbReference>
<dbReference type="Pfam" id="PF02223">
    <property type="entry name" value="Thymidylate_kin"/>
    <property type="match status" value="1"/>
</dbReference>
<dbReference type="GO" id="GO:0006227">
    <property type="term" value="P:dUDP biosynthetic process"/>
    <property type="evidence" value="ECO:0007669"/>
    <property type="project" value="TreeGrafter"/>
</dbReference>
<sequence>MKNNKRGLFIVLEGLDKCGKSTQTELLCEALEAKKMQFPDRSTSMGSIISDYLKGKRDINDQVIHLLFSANRWEAQNTIIETLNKGINIVCDRYAYSGVAFSSAKGLPIQWCKQCDSGLPKPDLVIYLRAPIKQLKDRGDFGAERYEKQEFQQQVQEVFDKMAQEEQFNIINALQTKEEIFIQIMDLINDYIQNALINTIEQLWS</sequence>
<dbReference type="EC" id="2.7.4.9" evidence="3"/>
<dbReference type="GO" id="GO:0006233">
    <property type="term" value="P:dTDP biosynthetic process"/>
    <property type="evidence" value="ECO:0007669"/>
    <property type="project" value="InterPro"/>
</dbReference>
<evidence type="ECO:0000256" key="2">
    <source>
        <dbReference type="ARBA" id="ARBA00009776"/>
    </source>
</evidence>
<keyword evidence="9" id="KW-0067">ATP-binding</keyword>
<dbReference type="GO" id="GO:0005634">
    <property type="term" value="C:nucleus"/>
    <property type="evidence" value="ECO:0007669"/>
    <property type="project" value="TreeGrafter"/>
</dbReference>
<evidence type="ECO:0000313" key="13">
    <source>
        <dbReference type="Proteomes" id="UP000688137"/>
    </source>
</evidence>
<dbReference type="AlphaFoldDB" id="A0A8S1KJJ5"/>
<dbReference type="GO" id="GO:0004798">
    <property type="term" value="F:dTMP kinase activity"/>
    <property type="evidence" value="ECO:0007669"/>
    <property type="project" value="UniProtKB-EC"/>
</dbReference>
<gene>
    <name evidence="11" type="ORF">PPRIM_AZ9-3.1.T0220001</name>
    <name evidence="12" type="ORF">PPRIM_AZ9-3.1.T0220003</name>
</gene>
<dbReference type="OMA" id="ANRWECA"/>
<dbReference type="GO" id="GO:0005739">
    <property type="term" value="C:mitochondrion"/>
    <property type="evidence" value="ECO:0007669"/>
    <property type="project" value="TreeGrafter"/>
</dbReference>
<evidence type="ECO:0000256" key="5">
    <source>
        <dbReference type="ARBA" id="ARBA00022679"/>
    </source>
</evidence>
<dbReference type="GO" id="GO:0006235">
    <property type="term" value="P:dTTP biosynthetic process"/>
    <property type="evidence" value="ECO:0007669"/>
    <property type="project" value="TreeGrafter"/>
</dbReference>
<feature type="domain" description="Thymidylate kinase-like" evidence="10">
    <location>
        <begin position="12"/>
        <end position="181"/>
    </location>
</feature>
<protein>
    <recommendedName>
        <fullName evidence="4">Thymidylate kinase</fullName>
        <ecNumber evidence="3">2.7.4.9</ecNumber>
    </recommendedName>
</protein>
<evidence type="ECO:0000256" key="1">
    <source>
        <dbReference type="ARBA" id="ARBA00004992"/>
    </source>
</evidence>
<keyword evidence="7" id="KW-0547">Nucleotide-binding</keyword>
<dbReference type="FunFam" id="3.40.50.300:FF:000679">
    <property type="entry name" value="Thymidylate kinase"/>
    <property type="match status" value="1"/>
</dbReference>
<dbReference type="NCBIfam" id="TIGR00041">
    <property type="entry name" value="DTMP_kinase"/>
    <property type="match status" value="1"/>
</dbReference>
<dbReference type="PANTHER" id="PTHR10344">
    <property type="entry name" value="THYMIDYLATE KINASE"/>
    <property type="match status" value="1"/>
</dbReference>
<comment type="caution">
    <text evidence="11">The sequence shown here is derived from an EMBL/GenBank/DDBJ whole genome shotgun (WGS) entry which is preliminary data.</text>
</comment>
<evidence type="ECO:0000259" key="10">
    <source>
        <dbReference type="Pfam" id="PF02223"/>
    </source>
</evidence>
<evidence type="ECO:0000256" key="3">
    <source>
        <dbReference type="ARBA" id="ARBA00012980"/>
    </source>
</evidence>
<proteinExistence type="inferred from homology"/>
<dbReference type="GO" id="GO:0005524">
    <property type="term" value="F:ATP binding"/>
    <property type="evidence" value="ECO:0007669"/>
    <property type="project" value="UniProtKB-KW"/>
</dbReference>
<name>A0A8S1KJJ5_PARPR</name>
<dbReference type="EMBL" id="CAJJDM010000020">
    <property type="protein sequence ID" value="CAD8054383.1"/>
    <property type="molecule type" value="Genomic_DNA"/>
</dbReference>
<evidence type="ECO:0000256" key="4">
    <source>
        <dbReference type="ARBA" id="ARBA00017144"/>
    </source>
</evidence>
<evidence type="ECO:0000313" key="12">
    <source>
        <dbReference type="EMBL" id="CAD8054385.1"/>
    </source>
</evidence>
<accession>A0A8S1KJJ5</accession>
<dbReference type="HAMAP" id="MF_00165">
    <property type="entry name" value="Thymidylate_kinase"/>
    <property type="match status" value="1"/>
</dbReference>
<evidence type="ECO:0000256" key="9">
    <source>
        <dbReference type="ARBA" id="ARBA00022840"/>
    </source>
</evidence>
<evidence type="ECO:0000256" key="8">
    <source>
        <dbReference type="ARBA" id="ARBA00022777"/>
    </source>
</evidence>
<keyword evidence="8" id="KW-0418">Kinase</keyword>
<comment type="similarity">
    <text evidence="2">Belongs to the thymidylate kinase family.</text>
</comment>
<keyword evidence="5" id="KW-0808">Transferase</keyword>